<protein>
    <submittedName>
        <fullName evidence="7">Transporter substrate-binding domain-containing protein</fullName>
    </submittedName>
</protein>
<dbReference type="InterPro" id="IPR018313">
    <property type="entry name" value="SBP_3_CS"/>
</dbReference>
<dbReference type="GO" id="GO:0005576">
    <property type="term" value="C:extracellular region"/>
    <property type="evidence" value="ECO:0007669"/>
    <property type="project" value="TreeGrafter"/>
</dbReference>
<reference evidence="7" key="1">
    <citation type="submission" date="2019-09" db="EMBL/GenBank/DDBJ databases">
        <title>Characterisation of the sponge microbiome using genome-centric metagenomics.</title>
        <authorList>
            <person name="Engelberts J.P."/>
            <person name="Robbins S.J."/>
            <person name="De Goeij J.M."/>
            <person name="Aranda M."/>
            <person name="Bell S.C."/>
            <person name="Webster N.S."/>
        </authorList>
    </citation>
    <scope>NUCLEOTIDE SEQUENCE</scope>
    <source>
        <strain evidence="7">SB0664_bin_27</strain>
    </source>
</reference>
<feature type="domain" description="Solute-binding protein family 3/N-terminal" evidence="6">
    <location>
        <begin position="44"/>
        <end position="266"/>
    </location>
</feature>
<dbReference type="EMBL" id="VXRG01000182">
    <property type="protein sequence ID" value="MXY95918.1"/>
    <property type="molecule type" value="Genomic_DNA"/>
</dbReference>
<dbReference type="SUPFAM" id="SSF53850">
    <property type="entry name" value="Periplasmic binding protein-like II"/>
    <property type="match status" value="1"/>
</dbReference>
<dbReference type="PROSITE" id="PS01039">
    <property type="entry name" value="SBP_BACTERIAL_3"/>
    <property type="match status" value="1"/>
</dbReference>
<dbReference type="AlphaFoldDB" id="A0A6B0Z2N5"/>
<dbReference type="GO" id="GO:0006865">
    <property type="term" value="P:amino acid transport"/>
    <property type="evidence" value="ECO:0007669"/>
    <property type="project" value="TreeGrafter"/>
</dbReference>
<gene>
    <name evidence="7" type="ORF">F4Y42_20965</name>
</gene>
<evidence type="ECO:0000256" key="3">
    <source>
        <dbReference type="ARBA" id="ARBA00022729"/>
    </source>
</evidence>
<evidence type="ECO:0000256" key="1">
    <source>
        <dbReference type="ARBA" id="ARBA00010333"/>
    </source>
</evidence>
<keyword evidence="2" id="KW-0813">Transport</keyword>
<evidence type="ECO:0000256" key="5">
    <source>
        <dbReference type="SAM" id="SignalP"/>
    </source>
</evidence>
<feature type="chain" id="PRO_5025380205" evidence="5">
    <location>
        <begin position="26"/>
        <end position="283"/>
    </location>
</feature>
<dbReference type="PANTHER" id="PTHR30085">
    <property type="entry name" value="AMINO ACID ABC TRANSPORTER PERMEASE"/>
    <property type="match status" value="1"/>
</dbReference>
<evidence type="ECO:0000256" key="4">
    <source>
        <dbReference type="RuleBase" id="RU003744"/>
    </source>
</evidence>
<comment type="similarity">
    <text evidence="1 4">Belongs to the bacterial solute-binding protein 3 family.</text>
</comment>
<sequence length="283" mass="30781">MKNAPQYILLLLLAALLLAACQAIPAMPSGDSLSLADDIDARGTVRIGVRNDNPPLSFVTEDGDWVGFDVDLAHAMAAQMGLKPELIVVDGTTRISFLQEGRVDISIASMNHTRKRDNAIDFSITYFWDNQSFLIRAGEYTSIDELMGKKVAANAGSSAIPSWIAYSEAQGGPAPEIVEFSDKLAAMQALRDGAVEGYTEDNITMLALAAGDPALVLLPGGHNPVQFGIGVPNNQSTWRDQVNYALQELWKSGVYHEIYSRWFEGPDAQIQLPLGGQMEIWPE</sequence>
<dbReference type="PANTHER" id="PTHR30085:SF6">
    <property type="entry name" value="ABC TRANSPORTER GLUTAMINE-BINDING PROTEIN GLNH"/>
    <property type="match status" value="1"/>
</dbReference>
<evidence type="ECO:0000256" key="2">
    <source>
        <dbReference type="ARBA" id="ARBA00022448"/>
    </source>
</evidence>
<comment type="caution">
    <text evidence="7">The sequence shown here is derived from an EMBL/GenBank/DDBJ whole genome shotgun (WGS) entry which is preliminary data.</text>
</comment>
<organism evidence="7">
    <name type="scientific">Caldilineaceae bacterium SB0664_bin_27</name>
    <dbReference type="NCBI Taxonomy" id="2605260"/>
    <lineage>
        <taxon>Bacteria</taxon>
        <taxon>Bacillati</taxon>
        <taxon>Chloroflexota</taxon>
        <taxon>Caldilineae</taxon>
        <taxon>Caldilineales</taxon>
        <taxon>Caldilineaceae</taxon>
    </lineage>
</organism>
<name>A0A6B0Z2N5_9CHLR</name>
<dbReference type="InterPro" id="IPR051455">
    <property type="entry name" value="Bact_solute-bind_prot3"/>
</dbReference>
<evidence type="ECO:0000259" key="6">
    <source>
        <dbReference type="SMART" id="SM00062"/>
    </source>
</evidence>
<feature type="signal peptide" evidence="5">
    <location>
        <begin position="1"/>
        <end position="25"/>
    </location>
</feature>
<accession>A0A6B0Z2N5</accession>
<dbReference type="SMART" id="SM00062">
    <property type="entry name" value="PBPb"/>
    <property type="match status" value="1"/>
</dbReference>
<dbReference type="InterPro" id="IPR001638">
    <property type="entry name" value="Solute-binding_3/MltF_N"/>
</dbReference>
<proteinExistence type="inferred from homology"/>
<dbReference type="PROSITE" id="PS51257">
    <property type="entry name" value="PROKAR_LIPOPROTEIN"/>
    <property type="match status" value="1"/>
</dbReference>
<dbReference type="Gene3D" id="3.40.190.10">
    <property type="entry name" value="Periplasmic binding protein-like II"/>
    <property type="match status" value="2"/>
</dbReference>
<dbReference type="Pfam" id="PF00497">
    <property type="entry name" value="SBP_bac_3"/>
    <property type="match status" value="1"/>
</dbReference>
<dbReference type="GO" id="GO:0030288">
    <property type="term" value="C:outer membrane-bounded periplasmic space"/>
    <property type="evidence" value="ECO:0007669"/>
    <property type="project" value="TreeGrafter"/>
</dbReference>
<evidence type="ECO:0000313" key="7">
    <source>
        <dbReference type="EMBL" id="MXY95918.1"/>
    </source>
</evidence>
<keyword evidence="3 5" id="KW-0732">Signal</keyword>